<feature type="compositionally biased region" description="Polar residues" evidence="1">
    <location>
        <begin position="105"/>
        <end position="119"/>
    </location>
</feature>
<sequence>MLACVNIGVLFLASNGGVVGVCCMLHFLSLHFSPFSSCLNDFRLDQSVESHRPSHPRLLPPLLASLSPLLLLSFLLLTLDFPPFSRQVLLPPYTSLSEKHVGSRRASQSLPSCKSPSLS</sequence>
<protein>
    <submittedName>
        <fullName evidence="3">Uncharacterized protein</fullName>
    </submittedName>
</protein>
<evidence type="ECO:0000313" key="3">
    <source>
        <dbReference type="EMBL" id="OAQ24100.1"/>
    </source>
</evidence>
<keyword evidence="2" id="KW-0472">Membrane</keyword>
<dbReference type="Proteomes" id="UP000078512">
    <property type="component" value="Unassembled WGS sequence"/>
</dbReference>
<keyword evidence="2" id="KW-1133">Transmembrane helix</keyword>
<evidence type="ECO:0000256" key="1">
    <source>
        <dbReference type="SAM" id="MobiDB-lite"/>
    </source>
</evidence>
<organism evidence="3 4">
    <name type="scientific">Linnemannia elongata AG-77</name>
    <dbReference type="NCBI Taxonomy" id="1314771"/>
    <lineage>
        <taxon>Eukaryota</taxon>
        <taxon>Fungi</taxon>
        <taxon>Fungi incertae sedis</taxon>
        <taxon>Mucoromycota</taxon>
        <taxon>Mortierellomycotina</taxon>
        <taxon>Mortierellomycetes</taxon>
        <taxon>Mortierellales</taxon>
        <taxon>Mortierellaceae</taxon>
        <taxon>Linnemannia</taxon>
    </lineage>
</organism>
<evidence type="ECO:0000313" key="4">
    <source>
        <dbReference type="Proteomes" id="UP000078512"/>
    </source>
</evidence>
<feature type="region of interest" description="Disordered" evidence="1">
    <location>
        <begin position="97"/>
        <end position="119"/>
    </location>
</feature>
<name>A0A197JG52_9FUNG</name>
<keyword evidence="4" id="KW-1185">Reference proteome</keyword>
<keyword evidence="2" id="KW-0812">Transmembrane</keyword>
<accession>A0A197JG52</accession>
<evidence type="ECO:0000256" key="2">
    <source>
        <dbReference type="SAM" id="Phobius"/>
    </source>
</evidence>
<gene>
    <name evidence="3" type="ORF">K457DRAFT_870842</name>
</gene>
<proteinExistence type="predicted"/>
<reference evidence="3 4" key="1">
    <citation type="submission" date="2016-05" db="EMBL/GenBank/DDBJ databases">
        <title>Genome sequencing reveals origins of a unique bacterial endosymbiosis in the earliest lineages of terrestrial Fungi.</title>
        <authorList>
            <consortium name="DOE Joint Genome Institute"/>
            <person name="Uehling J."/>
            <person name="Gryganskyi A."/>
            <person name="Hameed K."/>
            <person name="Tschaplinski T."/>
            <person name="Misztal P."/>
            <person name="Wu S."/>
            <person name="Desiro A."/>
            <person name="Vande Pol N."/>
            <person name="Du Z.-Y."/>
            <person name="Zienkiewicz A."/>
            <person name="Zienkiewicz K."/>
            <person name="Morin E."/>
            <person name="Tisserant E."/>
            <person name="Splivallo R."/>
            <person name="Hainaut M."/>
            <person name="Henrissat B."/>
            <person name="Ohm R."/>
            <person name="Kuo A."/>
            <person name="Yan J."/>
            <person name="Lipzen A."/>
            <person name="Nolan M."/>
            <person name="Labutti K."/>
            <person name="Barry K."/>
            <person name="Goldstein A."/>
            <person name="Labbe J."/>
            <person name="Schadt C."/>
            <person name="Tuskan G."/>
            <person name="Grigoriev I."/>
            <person name="Martin F."/>
            <person name="Vilgalys R."/>
            <person name="Bonito G."/>
        </authorList>
    </citation>
    <scope>NUCLEOTIDE SEQUENCE [LARGE SCALE GENOMIC DNA]</scope>
    <source>
        <strain evidence="3 4">AG-77</strain>
    </source>
</reference>
<feature type="transmembrane region" description="Helical" evidence="2">
    <location>
        <begin position="58"/>
        <end position="79"/>
    </location>
</feature>
<dbReference type="AlphaFoldDB" id="A0A197JG52"/>
<dbReference type="EMBL" id="KV442101">
    <property type="protein sequence ID" value="OAQ24100.1"/>
    <property type="molecule type" value="Genomic_DNA"/>
</dbReference>